<protein>
    <submittedName>
        <fullName evidence="1">Uncharacterized protein</fullName>
    </submittedName>
</protein>
<dbReference type="Proteomes" id="UP000317835">
    <property type="component" value="Chromosome"/>
</dbReference>
<dbReference type="AlphaFoldDB" id="A0A518HDQ0"/>
<evidence type="ECO:0000313" key="1">
    <source>
        <dbReference type="EMBL" id="QDV38984.1"/>
    </source>
</evidence>
<accession>A0A518HDQ0</accession>
<proteinExistence type="predicted"/>
<dbReference type="RefSeq" id="WP_145277908.1">
    <property type="nucleotide sequence ID" value="NZ_CP036426.1"/>
</dbReference>
<evidence type="ECO:0000313" key="2">
    <source>
        <dbReference type="Proteomes" id="UP000317835"/>
    </source>
</evidence>
<dbReference type="KEGG" id="tpla:ElP_69450"/>
<keyword evidence="2" id="KW-1185">Reference proteome</keyword>
<gene>
    <name evidence="1" type="ORF">ElP_69450</name>
</gene>
<dbReference type="OrthoDB" id="1373715at2"/>
<reference evidence="1 2" key="1">
    <citation type="submission" date="2019-02" db="EMBL/GenBank/DDBJ databases">
        <title>Deep-cultivation of Planctomycetes and their phenomic and genomic characterization uncovers novel biology.</title>
        <authorList>
            <person name="Wiegand S."/>
            <person name="Jogler M."/>
            <person name="Boedeker C."/>
            <person name="Pinto D."/>
            <person name="Vollmers J."/>
            <person name="Rivas-Marin E."/>
            <person name="Kohn T."/>
            <person name="Peeters S.H."/>
            <person name="Heuer A."/>
            <person name="Rast P."/>
            <person name="Oberbeckmann S."/>
            <person name="Bunk B."/>
            <person name="Jeske O."/>
            <person name="Meyerdierks A."/>
            <person name="Storesund J.E."/>
            <person name="Kallscheuer N."/>
            <person name="Luecker S."/>
            <person name="Lage O.M."/>
            <person name="Pohl T."/>
            <person name="Merkel B.J."/>
            <person name="Hornburger P."/>
            <person name="Mueller R.-W."/>
            <person name="Bruemmer F."/>
            <person name="Labrenz M."/>
            <person name="Spormann A.M."/>
            <person name="Op den Camp H."/>
            <person name="Overmann J."/>
            <person name="Amann R."/>
            <person name="Jetten M.S.M."/>
            <person name="Mascher T."/>
            <person name="Medema M.H."/>
            <person name="Devos D.P."/>
            <person name="Kaster A.-K."/>
            <person name="Ovreas L."/>
            <person name="Rohde M."/>
            <person name="Galperin M.Y."/>
            <person name="Jogler C."/>
        </authorList>
    </citation>
    <scope>NUCLEOTIDE SEQUENCE [LARGE SCALE GENOMIC DNA]</scope>
    <source>
        <strain evidence="1 2">ElP</strain>
    </source>
</reference>
<name>A0A518HDQ0_9BACT</name>
<sequence length="400" mass="42488">MSTLTTTSGSDVEQIVVKNNAGWYNYLAQAMNLDPKTFMLAQGTLGLQTADSSGLFLMGDAVPPSASVAYFDSGGISKRSSAYGGLLFALLPETGGANLQTALGDMYTNWLDYRKSYFAKNPDSDKTQKQLFTQWANQNLDPNQVGPAMTAYDEQDNTPLNGALNAYNDPAAKQKFSASDGTSYSLYRYSCTNTAATAAINGGGGPLGIDFDTESMNSTLTQTTAEGSATGFYDIFSGGVSGSFDQLNTKAASSAFSITGTVNKYATLPVNAGSWFASGEFSRAYNAKNDNTVWAPSSSPNQWDSFFGQPDGSLARRVSQLVLVSGYDLTITSHASYNQSDLQTIKTKASFGVWPFFSASASATHTSSYELDSSGNLVVTLHLNPGLIQIWGVTVQAAPQ</sequence>
<organism evidence="1 2">
    <name type="scientific">Tautonia plasticadhaerens</name>
    <dbReference type="NCBI Taxonomy" id="2527974"/>
    <lineage>
        <taxon>Bacteria</taxon>
        <taxon>Pseudomonadati</taxon>
        <taxon>Planctomycetota</taxon>
        <taxon>Planctomycetia</taxon>
        <taxon>Isosphaerales</taxon>
        <taxon>Isosphaeraceae</taxon>
        <taxon>Tautonia</taxon>
    </lineage>
</organism>
<dbReference type="EMBL" id="CP036426">
    <property type="protein sequence ID" value="QDV38984.1"/>
    <property type="molecule type" value="Genomic_DNA"/>
</dbReference>